<dbReference type="InterPro" id="IPR036890">
    <property type="entry name" value="HATPase_C_sf"/>
</dbReference>
<dbReference type="Gene3D" id="3.40.50.2300">
    <property type="match status" value="1"/>
</dbReference>
<dbReference type="InterPro" id="IPR041664">
    <property type="entry name" value="AAA_16"/>
</dbReference>
<keyword evidence="4" id="KW-1003">Cell membrane</keyword>
<dbReference type="InterPro" id="IPR003661">
    <property type="entry name" value="HisK_dim/P_dom"/>
</dbReference>
<feature type="compositionally biased region" description="Polar residues" evidence="15">
    <location>
        <begin position="61"/>
        <end position="77"/>
    </location>
</feature>
<keyword evidence="7" id="KW-0812">Transmembrane</keyword>
<dbReference type="Gene3D" id="1.10.287.130">
    <property type="match status" value="1"/>
</dbReference>
<dbReference type="Pfam" id="PF13185">
    <property type="entry name" value="GAF_2"/>
    <property type="match status" value="1"/>
</dbReference>
<feature type="region of interest" description="Disordered" evidence="15">
    <location>
        <begin position="61"/>
        <end position="106"/>
    </location>
</feature>
<feature type="region of interest" description="Disordered" evidence="15">
    <location>
        <begin position="515"/>
        <end position="577"/>
    </location>
</feature>
<evidence type="ECO:0000256" key="14">
    <source>
        <dbReference type="SAM" id="Coils"/>
    </source>
</evidence>
<feature type="region of interest" description="Disordered" evidence="15">
    <location>
        <begin position="467"/>
        <end position="500"/>
    </location>
</feature>
<dbReference type="SUPFAM" id="SSF47384">
    <property type="entry name" value="Homodimeric domain of signal transducing histidine kinase"/>
    <property type="match status" value="1"/>
</dbReference>
<keyword evidence="9" id="KW-0418">Kinase</keyword>
<evidence type="ECO:0000259" key="17">
    <source>
        <dbReference type="PROSITE" id="PS50109"/>
    </source>
</evidence>
<keyword evidence="8" id="KW-0547">Nucleotide-binding</keyword>
<evidence type="ECO:0000313" key="19">
    <source>
        <dbReference type="EMBL" id="CAF9920844.1"/>
    </source>
</evidence>
<dbReference type="InterPro" id="IPR003594">
    <property type="entry name" value="HATPase_dom"/>
</dbReference>
<evidence type="ECO:0000256" key="15">
    <source>
        <dbReference type="SAM" id="MobiDB-lite"/>
    </source>
</evidence>
<keyword evidence="20" id="KW-1185">Reference proteome</keyword>
<dbReference type="FunFam" id="1.10.510.10:FF:000579">
    <property type="entry name" value="Sensor histidine kinase/response regulator, putative"/>
    <property type="match status" value="1"/>
</dbReference>
<feature type="compositionally biased region" description="Polar residues" evidence="15">
    <location>
        <begin position="536"/>
        <end position="566"/>
    </location>
</feature>
<reference evidence="19" key="1">
    <citation type="submission" date="2021-03" db="EMBL/GenBank/DDBJ databases">
        <authorList>
            <person name="Tagirdzhanova G."/>
        </authorList>
    </citation>
    <scope>NUCLEOTIDE SEQUENCE</scope>
</reference>
<dbReference type="CDD" id="cd17546">
    <property type="entry name" value="REC_hyHK_CKI1_RcsC-like"/>
    <property type="match status" value="1"/>
</dbReference>
<gene>
    <name evidence="19" type="ORF">IMSHALPRED_005017</name>
</gene>
<comment type="subcellular location">
    <subcellularLocation>
        <location evidence="2">Cell membrane</location>
        <topology evidence="2">Multi-pass membrane protein</topology>
    </subcellularLocation>
</comment>
<dbReference type="FunFam" id="3.40.50.2300:FF:000285">
    <property type="entry name" value="Putative sensor histidine kinase/response regulator"/>
    <property type="match status" value="1"/>
</dbReference>
<dbReference type="PROSITE" id="PS50011">
    <property type="entry name" value="PROTEIN_KINASE_DOM"/>
    <property type="match status" value="1"/>
</dbReference>
<dbReference type="CDD" id="cd00082">
    <property type="entry name" value="HisKA"/>
    <property type="match status" value="1"/>
</dbReference>
<dbReference type="SUPFAM" id="SSF55874">
    <property type="entry name" value="ATPase domain of HSP90 chaperone/DNA topoisomerase II/histidine kinase"/>
    <property type="match status" value="1"/>
</dbReference>
<dbReference type="Gene3D" id="1.10.510.10">
    <property type="entry name" value="Transferase(Phosphotransferase) domain 1"/>
    <property type="match status" value="1"/>
</dbReference>
<dbReference type="InterPro" id="IPR011009">
    <property type="entry name" value="Kinase-like_dom_sf"/>
</dbReference>
<dbReference type="GO" id="GO:0009927">
    <property type="term" value="F:histidine phosphotransfer kinase activity"/>
    <property type="evidence" value="ECO:0007669"/>
    <property type="project" value="TreeGrafter"/>
</dbReference>
<evidence type="ECO:0000256" key="6">
    <source>
        <dbReference type="ARBA" id="ARBA00022679"/>
    </source>
</evidence>
<feature type="coiled-coil region" evidence="14">
    <location>
        <begin position="1867"/>
        <end position="1904"/>
    </location>
</feature>
<evidence type="ECO:0000256" key="9">
    <source>
        <dbReference type="ARBA" id="ARBA00022777"/>
    </source>
</evidence>
<dbReference type="EC" id="2.7.13.3" evidence="3"/>
<dbReference type="PANTHER" id="PTHR43047:SF46">
    <property type="entry name" value="HISTIDINE KINASE_RESPONSE REGULATOR, PUTATIVE (AFU_ORTHOLOGUE AFUA_3G12550)-RELATED"/>
    <property type="match status" value="1"/>
</dbReference>
<evidence type="ECO:0000256" key="4">
    <source>
        <dbReference type="ARBA" id="ARBA00022475"/>
    </source>
</evidence>
<organism evidence="19 20">
    <name type="scientific">Imshaugia aleurites</name>
    <dbReference type="NCBI Taxonomy" id="172621"/>
    <lineage>
        <taxon>Eukaryota</taxon>
        <taxon>Fungi</taxon>
        <taxon>Dikarya</taxon>
        <taxon>Ascomycota</taxon>
        <taxon>Pezizomycotina</taxon>
        <taxon>Lecanoromycetes</taxon>
        <taxon>OSLEUM clade</taxon>
        <taxon>Lecanoromycetidae</taxon>
        <taxon>Lecanorales</taxon>
        <taxon>Lecanorineae</taxon>
        <taxon>Parmeliaceae</taxon>
        <taxon>Imshaugia</taxon>
    </lineage>
</organism>
<feature type="compositionally biased region" description="Polar residues" evidence="15">
    <location>
        <begin position="478"/>
        <end position="495"/>
    </location>
</feature>
<feature type="region of interest" description="Disordered" evidence="15">
    <location>
        <begin position="2322"/>
        <end position="2413"/>
    </location>
</feature>
<evidence type="ECO:0000256" key="3">
    <source>
        <dbReference type="ARBA" id="ARBA00012438"/>
    </source>
</evidence>
<dbReference type="CDD" id="cd16922">
    <property type="entry name" value="HATPase_EvgS-ArcB-TorS-like"/>
    <property type="match status" value="1"/>
</dbReference>
<feature type="domain" description="Protein kinase" evidence="16">
    <location>
        <begin position="85"/>
        <end position="390"/>
    </location>
</feature>
<keyword evidence="6" id="KW-0808">Transferase</keyword>
<dbReference type="FunFam" id="3.30.565.10:FF:000010">
    <property type="entry name" value="Sensor histidine kinase RcsC"/>
    <property type="match status" value="1"/>
</dbReference>
<evidence type="ECO:0000256" key="10">
    <source>
        <dbReference type="ARBA" id="ARBA00022840"/>
    </source>
</evidence>
<evidence type="ECO:0000256" key="8">
    <source>
        <dbReference type="ARBA" id="ARBA00022741"/>
    </source>
</evidence>
<keyword evidence="12" id="KW-0472">Membrane</keyword>
<dbReference type="InterPro" id="IPR003018">
    <property type="entry name" value="GAF"/>
</dbReference>
<dbReference type="InterPro" id="IPR011006">
    <property type="entry name" value="CheY-like_superfamily"/>
</dbReference>
<proteinExistence type="predicted"/>
<dbReference type="SMART" id="SM00065">
    <property type="entry name" value="GAF"/>
    <property type="match status" value="1"/>
</dbReference>
<dbReference type="GO" id="GO:0005886">
    <property type="term" value="C:plasma membrane"/>
    <property type="evidence" value="ECO:0007669"/>
    <property type="project" value="UniProtKB-SubCell"/>
</dbReference>
<name>A0A8H3IP60_9LECA</name>
<feature type="compositionally biased region" description="Basic residues" evidence="15">
    <location>
        <begin position="567"/>
        <end position="577"/>
    </location>
</feature>
<dbReference type="EMBL" id="CAJPDT010000026">
    <property type="protein sequence ID" value="CAF9920844.1"/>
    <property type="molecule type" value="Genomic_DNA"/>
</dbReference>
<dbReference type="Pfam" id="PF00072">
    <property type="entry name" value="Response_reg"/>
    <property type="match status" value="1"/>
</dbReference>
<dbReference type="Pfam" id="PF02518">
    <property type="entry name" value="HATPase_c"/>
    <property type="match status" value="1"/>
</dbReference>
<evidence type="ECO:0000256" key="11">
    <source>
        <dbReference type="ARBA" id="ARBA00022989"/>
    </source>
</evidence>
<feature type="domain" description="Response regulatory" evidence="18">
    <location>
        <begin position="2176"/>
        <end position="2299"/>
    </location>
</feature>
<protein>
    <recommendedName>
        <fullName evidence="3">histidine kinase</fullName>
        <ecNumber evidence="3">2.7.13.3</ecNumber>
    </recommendedName>
</protein>
<keyword evidence="14" id="KW-0175">Coiled coil</keyword>
<evidence type="ECO:0000256" key="7">
    <source>
        <dbReference type="ARBA" id="ARBA00022692"/>
    </source>
</evidence>
<dbReference type="OrthoDB" id="60033at2759"/>
<dbReference type="Pfam" id="PF13191">
    <property type="entry name" value="AAA_16"/>
    <property type="match status" value="1"/>
</dbReference>
<dbReference type="SMART" id="SM00220">
    <property type="entry name" value="S_TKc"/>
    <property type="match status" value="1"/>
</dbReference>
<dbReference type="InterPro" id="IPR036097">
    <property type="entry name" value="HisK_dim/P_sf"/>
</dbReference>
<dbReference type="InterPro" id="IPR027417">
    <property type="entry name" value="P-loop_NTPase"/>
</dbReference>
<dbReference type="InterPro" id="IPR000719">
    <property type="entry name" value="Prot_kinase_dom"/>
</dbReference>
<feature type="modified residue" description="4-aspartylphosphate" evidence="13">
    <location>
        <position position="2230"/>
    </location>
</feature>
<dbReference type="InterPro" id="IPR029016">
    <property type="entry name" value="GAF-like_dom_sf"/>
</dbReference>
<comment type="catalytic activity">
    <reaction evidence="1">
        <text>ATP + protein L-histidine = ADP + protein N-phospho-L-histidine.</text>
        <dbReference type="EC" id="2.7.13.3"/>
    </reaction>
</comment>
<evidence type="ECO:0000259" key="16">
    <source>
        <dbReference type="PROSITE" id="PS50011"/>
    </source>
</evidence>
<dbReference type="GO" id="GO:0000155">
    <property type="term" value="F:phosphorelay sensor kinase activity"/>
    <property type="evidence" value="ECO:0007669"/>
    <property type="project" value="InterPro"/>
</dbReference>
<evidence type="ECO:0000256" key="2">
    <source>
        <dbReference type="ARBA" id="ARBA00004651"/>
    </source>
</evidence>
<feature type="compositionally biased region" description="Polar residues" evidence="15">
    <location>
        <begin position="91"/>
        <end position="106"/>
    </location>
</feature>
<dbReference type="InterPro" id="IPR001789">
    <property type="entry name" value="Sig_transdc_resp-reg_receiver"/>
</dbReference>
<dbReference type="GO" id="GO:0005524">
    <property type="term" value="F:ATP binding"/>
    <property type="evidence" value="ECO:0007669"/>
    <property type="project" value="UniProtKB-KW"/>
</dbReference>
<dbReference type="Pfam" id="PF00069">
    <property type="entry name" value="Pkinase"/>
    <property type="match status" value="1"/>
</dbReference>
<evidence type="ECO:0000256" key="12">
    <source>
        <dbReference type="ARBA" id="ARBA00023136"/>
    </source>
</evidence>
<dbReference type="PRINTS" id="PR00344">
    <property type="entry name" value="BCTRLSENSOR"/>
</dbReference>
<dbReference type="Pfam" id="PF00512">
    <property type="entry name" value="HisKA"/>
    <property type="match status" value="1"/>
</dbReference>
<dbReference type="Gene3D" id="3.30.450.40">
    <property type="match status" value="1"/>
</dbReference>
<feature type="domain" description="Histidine kinase" evidence="17">
    <location>
        <begin position="1908"/>
        <end position="2129"/>
    </location>
</feature>
<dbReference type="SUPFAM" id="SSF52540">
    <property type="entry name" value="P-loop containing nucleoside triphosphate hydrolases"/>
    <property type="match status" value="1"/>
</dbReference>
<evidence type="ECO:0000256" key="13">
    <source>
        <dbReference type="PROSITE-ProRule" id="PRU00169"/>
    </source>
</evidence>
<dbReference type="SUPFAM" id="SSF55781">
    <property type="entry name" value="GAF domain-like"/>
    <property type="match status" value="1"/>
</dbReference>
<evidence type="ECO:0000256" key="1">
    <source>
        <dbReference type="ARBA" id="ARBA00000085"/>
    </source>
</evidence>
<dbReference type="SMART" id="SM00388">
    <property type="entry name" value="HisKA"/>
    <property type="match status" value="1"/>
</dbReference>
<comment type="caution">
    <text evidence="19">The sequence shown here is derived from an EMBL/GenBank/DDBJ whole genome shotgun (WGS) entry which is preliminary data.</text>
</comment>
<evidence type="ECO:0000313" key="20">
    <source>
        <dbReference type="Proteomes" id="UP000664534"/>
    </source>
</evidence>
<evidence type="ECO:0000256" key="5">
    <source>
        <dbReference type="ARBA" id="ARBA00022553"/>
    </source>
</evidence>
<dbReference type="PANTHER" id="PTHR43047">
    <property type="entry name" value="TWO-COMPONENT HISTIDINE PROTEIN KINASE"/>
    <property type="match status" value="1"/>
</dbReference>
<dbReference type="SMART" id="SM00448">
    <property type="entry name" value="REC"/>
    <property type="match status" value="1"/>
</dbReference>
<dbReference type="FunFam" id="1.10.287.130:FF:000003">
    <property type="entry name" value="Histidine kinase"/>
    <property type="match status" value="1"/>
</dbReference>
<keyword evidence="5 13" id="KW-0597">Phosphoprotein</keyword>
<dbReference type="SUPFAM" id="SSF52172">
    <property type="entry name" value="CheY-like"/>
    <property type="match status" value="1"/>
</dbReference>
<evidence type="ECO:0000259" key="18">
    <source>
        <dbReference type="PROSITE" id="PS50110"/>
    </source>
</evidence>
<dbReference type="InterPro" id="IPR004358">
    <property type="entry name" value="Sig_transdc_His_kin-like_C"/>
</dbReference>
<accession>A0A8H3IP60</accession>
<dbReference type="SUPFAM" id="SSF56112">
    <property type="entry name" value="Protein kinase-like (PK-like)"/>
    <property type="match status" value="1"/>
</dbReference>
<dbReference type="InterPro" id="IPR005467">
    <property type="entry name" value="His_kinase_dom"/>
</dbReference>
<keyword evidence="11" id="KW-1133">Transmembrane helix</keyword>
<dbReference type="PROSITE" id="PS50110">
    <property type="entry name" value="RESPONSE_REGULATORY"/>
    <property type="match status" value="1"/>
</dbReference>
<sequence length="2413" mass="267747">MRDPDSIEDGKALQSPQRLYERLAQLSGYTWDQSIRPFHSTYDNWHVFGLKHISYEKSGASSFQGNARTNSTASSSPRLGPRPALRHHRTGSQGTHGTAGTYDLGSSNIDQDETYIPVVARISTHILRIEREYHLCKSFIQTADPDLAHTVKPLELVRLPGYQGDDTALIVSIFESPGRNYLKDLVDLGPAYLAPRFSDGSDVFGTSKLTNSQGQVSLSTFLDFAIGACECLELLHHGLRVVHGELRADAFHFNRDNGVVKLINFGSGPRSFENGLTSSGWVTLSREIGVEAKLQYVAPEQTGRMPAEPNSRTDIYGLGVLFWIMLAGRPPFQADTLIDIIQAVLVRRIPLVSSERIDVPDVIARIIQKMTQKQMDDRYHSTSGLKYDLVEVQRLLGEGDNDGLADFSIGSKDVSSSFVLPTQIAGRTEEHNRMIEVIEKVAKWQDSSEDKVKLGVYAFGSTSGTSTMSERFDGFETGTRSSDTSSVAGRNSESSPALGPFASSQVVVHGPHESIVSSSAGPVEKPPLEANDSRDSIQTTITLETQKSGLRPGSSSLQHHGPSQTPRRQKSHQSLRRHRCELISITGAAGAGKSSLIQSTQADIRTLGYFASSKFDPARKAPFEPLLRAMGSLFRQIFSESDVNTDYHNMVRKHIRSLWPSTCSMLDLPESLISTDVQYTNKFATSSSQQGLNRSMRAEMGDTISARSTVSGNMSSGNQKSSDFLRGETNPRSLKFMTIFVEVLRILSTNKLICLCLDDIQFADEESLDLISHVMVKKLGIVILATCRDDEILSKPVESVLRNKAANVTTIKLLPLSEQDVVNYVSATIFRPLEYCLPLAAVCLEKSRGNPFYLRQMLEACYRKSCVWYSWKDSMWEYDLDRVFAEFESDSYGEQLNTDFITKRLQDLPQAARSILAWASLLGNTFSFRLIQRLLSGEFDYHDSDGANGKMDSPTVAELFTPQPTKNVVEGLQATLQAYILMPGTNEDEFRFSHDRYVRASASLRECHNAEKMHFIIVQTMMKYLDLDDSSLYDQARHICHSASVIRGRVEYRHRFRALLAEAAEKAIKSGARPTALQYYESCLALMQPKPWREGARDTYYDETLSLHTKAAELYWHQDQLVKAQNLLDSIFAGARSASDKAPAWILQSKLFAQAGNMAGSFSSLKTSLLELGLDLADNPTWAACDKGCQDLRKLVQDANFMDIVGKKLDADRNMVALGAVLMEATSAAFWSDSLLFYQLVLKMIETHMTHPSTFSQVGLGFSYFAFVCVSRSEDPFFGLQLYDLSKQLLSQHGGPYTLGRGLLVSALFITHLCTPVRKQFDALEEAIDHSIMSGDKHVYLLSVGSIALWRLYIGDDMAEIENFCSIGAEDFGDWASDMRGGVFLTATRQVARSLQGKTYTDSPEMVMSDEEHSTADYMALINARSSNIERPRDIYNSLQMIPLYLYGHYQKAIELNNEIETSIHQLWSMRISRLALFYASLCLLAQLREGNSGQIRDTIIAQVRHYKARIAQWGFECNANYLMWELLIEAELAEIECRYGEAIRAYEAAIDHTQLHDFLLEQALAFELQGDFYVRRGARRAARAILRDSLAMYARIGASGKVDQLTVKHEWVLRASTTIQNRDVSVQTANTIGEIGNTQFRIEENERQETRNLGKETAGDRTQAWVSPTAAEDGAKIAGQDVSDLGLDILDLQSILEFNQAISSELQIDRLLAKMTEIILESAGAQADFAAVIIEGDNGWCIAASGTSEGISAEAQPITDIRNDAQKQVLLYTMRFKEAVFVHNLAQDERFLTNGSAKSVISLPIVRGKDLLGVLYLEGQPKSFTDRNLGVLRLFCNQVGISIANALLFKRIAKVSASNTSMIESQKRALAKAREAEIKAKNAEAEAKENVRLKEEAAKAKSIFLANVSHELRTPLNGVIGMSELLKETPLNEDQKEFANSIRVCADTLLIVINDILDYSKLEAGKLKLYYSPLNLKETIMEVVRALIYTNHERGLETKMDLDLDPELLVMGDPVRLHQLFMNTMSNSYKFTKKGSVHVRAKREHEDNESLTVTCSVADTGIGITQDQLSRLFTPFSQADSSTQREFGGSGLGLSICKALIEVMNGKISLESQTGIGTTVYFTIKFPKAAKTAIKGRAPIAAQAPDAMATWSSEGDSLSKSPSFDLSQIPRKELRICIAEDNPINQKIAVSFVSKLGFKSEAYNDGLQAVEALRQRSSEKNPFHLVLMDVQMPVLDGYDATRLIRNDKDPAVQGVLIIAMTASAIQGDKEKCLEAGMNNYLAKPVRAAVLKAMLEDYLNQPNKPMLDLQGTAHDLASTIVEGAQNENKKSSQATRPSFEKRMSSRNSIPYYGKDPQALLSPNEDAVLTPRPTLLHRSSGNSVTRGLASTIEEDGKVPPLSLTDGVAEKPPQQ</sequence>
<dbReference type="Gene3D" id="3.30.565.10">
    <property type="entry name" value="Histidine kinase-like ATPase, C-terminal domain"/>
    <property type="match status" value="1"/>
</dbReference>
<dbReference type="Proteomes" id="UP000664534">
    <property type="component" value="Unassembled WGS sequence"/>
</dbReference>
<keyword evidence="10" id="KW-0067">ATP-binding</keyword>
<dbReference type="PROSITE" id="PS50109">
    <property type="entry name" value="HIS_KIN"/>
    <property type="match status" value="1"/>
</dbReference>
<dbReference type="SMART" id="SM00387">
    <property type="entry name" value="HATPase_c"/>
    <property type="match status" value="1"/>
</dbReference>